<dbReference type="Gene3D" id="3.40.50.1000">
    <property type="entry name" value="HAD superfamily/HAD-like"/>
    <property type="match status" value="1"/>
</dbReference>
<dbReference type="Gene3D" id="1.20.1440.100">
    <property type="entry name" value="SG protein - dephosphorylation function"/>
    <property type="match status" value="1"/>
</dbReference>
<dbReference type="Pfam" id="PF12710">
    <property type="entry name" value="HAD"/>
    <property type="match status" value="1"/>
</dbReference>
<dbReference type="PANTHER" id="PTHR10434">
    <property type="entry name" value="1-ACYL-SN-GLYCEROL-3-PHOSPHATE ACYLTRANSFERASE"/>
    <property type="match status" value="1"/>
</dbReference>
<feature type="compositionally biased region" description="Polar residues" evidence="5">
    <location>
        <begin position="483"/>
        <end position="495"/>
    </location>
</feature>
<dbReference type="InterPro" id="IPR004552">
    <property type="entry name" value="AGP_acyltrans"/>
</dbReference>
<dbReference type="PANTHER" id="PTHR10434:SF66">
    <property type="entry name" value="PHOSPHOLIPID_GLYCEROL ACYLTRANSFERASE DOMAIN-CONTAINING PROTEIN"/>
    <property type="match status" value="1"/>
</dbReference>
<comment type="catalytic activity">
    <reaction evidence="4">
        <text>a 1-acyl-sn-glycero-3-phosphate + an acyl-CoA = a 1,2-diacyl-sn-glycero-3-phosphate + CoA</text>
        <dbReference type="Rhea" id="RHEA:19709"/>
        <dbReference type="ChEBI" id="CHEBI:57287"/>
        <dbReference type="ChEBI" id="CHEBI:57970"/>
        <dbReference type="ChEBI" id="CHEBI:58342"/>
        <dbReference type="ChEBI" id="CHEBI:58608"/>
        <dbReference type="EC" id="2.3.1.51"/>
    </reaction>
</comment>
<evidence type="ECO:0000256" key="3">
    <source>
        <dbReference type="ARBA" id="ARBA00023315"/>
    </source>
</evidence>
<dbReference type="CDD" id="cd07989">
    <property type="entry name" value="LPLAT_AGPAT-like"/>
    <property type="match status" value="1"/>
</dbReference>
<feature type="region of interest" description="Disordered" evidence="5">
    <location>
        <begin position="478"/>
        <end position="509"/>
    </location>
</feature>
<keyword evidence="4" id="KW-0594">Phospholipid biosynthesis</keyword>
<gene>
    <name evidence="7" type="primary">plsC</name>
    <name evidence="7" type="ORF">GOOTI_152_00190</name>
</gene>
<sequence>MSALGDRLVQIRSAPRGKHIGAFFDYDGTLIDGFSATAIFGARIRSMEFGLGEVADFALIGLRGVESEQDYAEVLEATKPTFAGKTYEELLAMGDSLFRHETAAKLRPQMWQILSAHREMGHRIVIASSATRFQIEPIAREIDADHALATDVEVIDGIVTGEVLGRPLWGPGKAAAVRALAREHDMDLDASFAYSDGNEDIPYLESVGHPAAVSPRRTLRAEAQARGWPILDLRNPSHNRFGMALRTGAMYGSFLAGAAAGLVGGVVQRGRFETIVQSGIASGNDVGLSLAGVHVEVIEGSEHLTSDRPCVFAFNHQSKLDLPVMIHLVQREATGVAKKEIRSLPVFGQILDAAGLVFIDRADAGKAIDQLEPAVRKLREDGYSLVVAPEGTRSPTPRIGRFKKGPFHIAMQAGVPVVPVVLRNVGELMWRGAQLVAPGTIEVRVLPPVDTSAWQTETIGEHAEDVRQMFITALADWPEPSGAAQQEGSQNTGVEQQDEKRDDAGETVG</sequence>
<name>H5TP62_GORO1</name>
<dbReference type="InterPro" id="IPR006385">
    <property type="entry name" value="HAD_hydro_SerB1"/>
</dbReference>
<evidence type="ECO:0000313" key="7">
    <source>
        <dbReference type="EMBL" id="GAB35270.1"/>
    </source>
</evidence>
<dbReference type="STRING" id="1108044.GOOTI_152_00190"/>
<dbReference type="OrthoDB" id="25607at2"/>
<dbReference type="InterPro" id="IPR002123">
    <property type="entry name" value="Plipid/glycerol_acylTrfase"/>
</dbReference>
<dbReference type="EMBL" id="BAFB01000152">
    <property type="protein sequence ID" value="GAB35270.1"/>
    <property type="molecule type" value="Genomic_DNA"/>
</dbReference>
<dbReference type="GO" id="GO:0003841">
    <property type="term" value="F:1-acylglycerol-3-phosphate O-acyltransferase activity"/>
    <property type="evidence" value="ECO:0007669"/>
    <property type="project" value="UniProtKB-UniRule"/>
</dbReference>
<dbReference type="Pfam" id="PF01553">
    <property type="entry name" value="Acyltransferase"/>
    <property type="match status" value="1"/>
</dbReference>
<dbReference type="InterPro" id="IPR036412">
    <property type="entry name" value="HAD-like_sf"/>
</dbReference>
<evidence type="ECO:0000256" key="2">
    <source>
        <dbReference type="ARBA" id="ARBA00022679"/>
    </source>
</evidence>
<keyword evidence="4" id="KW-0443">Lipid metabolism</keyword>
<dbReference type="InterPro" id="IPR023214">
    <property type="entry name" value="HAD_sf"/>
</dbReference>
<evidence type="ECO:0000256" key="4">
    <source>
        <dbReference type="RuleBase" id="RU361267"/>
    </source>
</evidence>
<dbReference type="Proteomes" id="UP000005038">
    <property type="component" value="Unassembled WGS sequence"/>
</dbReference>
<comment type="domain">
    <text evidence="4">The HXXXXD motif is essential for acyltransferase activity and may constitute the binding site for the phosphate moiety of the glycerol-3-phosphate.</text>
</comment>
<evidence type="ECO:0000256" key="5">
    <source>
        <dbReference type="SAM" id="MobiDB-lite"/>
    </source>
</evidence>
<accession>H5TP62</accession>
<dbReference type="NCBIfam" id="TIGR01488">
    <property type="entry name" value="HAD-SF-IB"/>
    <property type="match status" value="1"/>
</dbReference>
<keyword evidence="3 4" id="KW-0012">Acyltransferase</keyword>
<dbReference type="CDD" id="cd02612">
    <property type="entry name" value="HAD_PGPPase"/>
    <property type="match status" value="1"/>
</dbReference>
<dbReference type="NCBIfam" id="TIGR00530">
    <property type="entry name" value="AGP_acyltrn"/>
    <property type="match status" value="1"/>
</dbReference>
<dbReference type="NCBIfam" id="TIGR01490">
    <property type="entry name" value="HAD-SF-IB-hyp1"/>
    <property type="match status" value="1"/>
</dbReference>
<organism evidence="7 8">
    <name type="scientific">Gordonia otitidis (strain DSM 44809 / CCUG 52243 / JCM 12355 / NBRC 100426 / IFM 10032)</name>
    <dbReference type="NCBI Taxonomy" id="1108044"/>
    <lineage>
        <taxon>Bacteria</taxon>
        <taxon>Bacillati</taxon>
        <taxon>Actinomycetota</taxon>
        <taxon>Actinomycetes</taxon>
        <taxon>Mycobacteriales</taxon>
        <taxon>Gordoniaceae</taxon>
        <taxon>Gordonia</taxon>
    </lineage>
</organism>
<evidence type="ECO:0000313" key="8">
    <source>
        <dbReference type="Proteomes" id="UP000005038"/>
    </source>
</evidence>
<dbReference type="EC" id="2.3.1.51" evidence="4"/>
<dbReference type="RefSeq" id="WP_007239494.1">
    <property type="nucleotide sequence ID" value="NZ_BAFB01000152.1"/>
</dbReference>
<dbReference type="GO" id="GO:0006654">
    <property type="term" value="P:phosphatidic acid biosynthetic process"/>
    <property type="evidence" value="ECO:0007669"/>
    <property type="project" value="TreeGrafter"/>
</dbReference>
<dbReference type="GO" id="GO:0016020">
    <property type="term" value="C:membrane"/>
    <property type="evidence" value="ECO:0007669"/>
    <property type="project" value="InterPro"/>
</dbReference>
<reference evidence="7" key="1">
    <citation type="submission" date="2012-02" db="EMBL/GenBank/DDBJ databases">
        <title>Whole genome shotgun sequence of Gordonia otitidis NBRC 100426.</title>
        <authorList>
            <person name="Yoshida I."/>
            <person name="Hosoyama A."/>
            <person name="Tsuchikane K."/>
            <person name="Katsumata H."/>
            <person name="Yamazaki S."/>
            <person name="Fujita N."/>
        </authorList>
    </citation>
    <scope>NUCLEOTIDE SEQUENCE [LARGE SCALE GENOMIC DNA]</scope>
    <source>
        <strain evidence="7">NBRC 100426</strain>
    </source>
</reference>
<feature type="compositionally biased region" description="Basic and acidic residues" evidence="5">
    <location>
        <begin position="497"/>
        <end position="509"/>
    </location>
</feature>
<dbReference type="SUPFAM" id="SSF56784">
    <property type="entry name" value="HAD-like"/>
    <property type="match status" value="1"/>
</dbReference>
<keyword evidence="2 4" id="KW-0808">Transferase</keyword>
<feature type="domain" description="Phospholipid/glycerol acyltransferase" evidence="6">
    <location>
        <begin position="310"/>
        <end position="425"/>
    </location>
</feature>
<comment type="similarity">
    <text evidence="1 4">Belongs to the 1-acyl-sn-glycerol-3-phosphate acyltransferase family.</text>
</comment>
<dbReference type="AlphaFoldDB" id="H5TP62"/>
<dbReference type="SUPFAM" id="SSF69593">
    <property type="entry name" value="Glycerol-3-phosphate (1)-acyltransferase"/>
    <property type="match status" value="1"/>
</dbReference>
<proteinExistence type="inferred from homology"/>
<dbReference type="SMART" id="SM00563">
    <property type="entry name" value="PlsC"/>
    <property type="match status" value="1"/>
</dbReference>
<keyword evidence="4" id="KW-0444">Lipid biosynthesis</keyword>
<keyword evidence="8" id="KW-1185">Reference proteome</keyword>
<evidence type="ECO:0000259" key="6">
    <source>
        <dbReference type="SMART" id="SM00563"/>
    </source>
</evidence>
<keyword evidence="4" id="KW-1208">Phospholipid metabolism</keyword>
<protein>
    <recommendedName>
        <fullName evidence="4">1-acyl-sn-glycerol-3-phosphate acyltransferase</fullName>
        <ecNumber evidence="4">2.3.1.51</ecNumber>
    </recommendedName>
</protein>
<comment type="caution">
    <text evidence="7">The sequence shown here is derived from an EMBL/GenBank/DDBJ whole genome shotgun (WGS) entry which is preliminary data.</text>
</comment>
<evidence type="ECO:0000256" key="1">
    <source>
        <dbReference type="ARBA" id="ARBA00008655"/>
    </source>
</evidence>